<dbReference type="Proteomes" id="UP001291623">
    <property type="component" value="Unassembled WGS sequence"/>
</dbReference>
<sequence length="61" mass="7336">MWLSLSWWSSRLQGEDATFRHTLGGSYFILSFYYIRETCQTFRLSTFLLSDSVFDLELLYH</sequence>
<name>A0AAE1US67_9SOLA</name>
<keyword evidence="2" id="KW-1185">Reference proteome</keyword>
<dbReference type="AlphaFoldDB" id="A0AAE1US67"/>
<evidence type="ECO:0000313" key="1">
    <source>
        <dbReference type="EMBL" id="KAK4337856.1"/>
    </source>
</evidence>
<dbReference type="EMBL" id="JAVYJV010000024">
    <property type="protein sequence ID" value="KAK4337856.1"/>
    <property type="molecule type" value="Genomic_DNA"/>
</dbReference>
<reference evidence="1" key="1">
    <citation type="submission" date="2023-12" db="EMBL/GenBank/DDBJ databases">
        <title>Genome assembly of Anisodus tanguticus.</title>
        <authorList>
            <person name="Wang Y.-J."/>
        </authorList>
    </citation>
    <scope>NUCLEOTIDE SEQUENCE</scope>
    <source>
        <strain evidence="1">KB-2021</strain>
        <tissue evidence="1">Leaf</tissue>
    </source>
</reference>
<gene>
    <name evidence="1" type="ORF">RND71_042343</name>
</gene>
<protein>
    <submittedName>
        <fullName evidence="1">Uncharacterized protein</fullName>
    </submittedName>
</protein>
<comment type="caution">
    <text evidence="1">The sequence shown here is derived from an EMBL/GenBank/DDBJ whole genome shotgun (WGS) entry which is preliminary data.</text>
</comment>
<evidence type="ECO:0000313" key="2">
    <source>
        <dbReference type="Proteomes" id="UP001291623"/>
    </source>
</evidence>
<organism evidence="1 2">
    <name type="scientific">Anisodus tanguticus</name>
    <dbReference type="NCBI Taxonomy" id="243964"/>
    <lineage>
        <taxon>Eukaryota</taxon>
        <taxon>Viridiplantae</taxon>
        <taxon>Streptophyta</taxon>
        <taxon>Embryophyta</taxon>
        <taxon>Tracheophyta</taxon>
        <taxon>Spermatophyta</taxon>
        <taxon>Magnoliopsida</taxon>
        <taxon>eudicotyledons</taxon>
        <taxon>Gunneridae</taxon>
        <taxon>Pentapetalae</taxon>
        <taxon>asterids</taxon>
        <taxon>lamiids</taxon>
        <taxon>Solanales</taxon>
        <taxon>Solanaceae</taxon>
        <taxon>Solanoideae</taxon>
        <taxon>Hyoscyameae</taxon>
        <taxon>Anisodus</taxon>
    </lineage>
</organism>
<accession>A0AAE1US67</accession>
<proteinExistence type="predicted"/>